<dbReference type="EMBL" id="JAUCGM010000466">
    <property type="protein sequence ID" value="MDM8563135.1"/>
    <property type="molecule type" value="Genomic_DNA"/>
</dbReference>
<reference evidence="3" key="1">
    <citation type="submission" date="2023-06" db="EMBL/GenBank/DDBJ databases">
        <title>Uncultivated large filamentous bacteria from sulfidic sediments reveal new species and different genomic features in energy metabolism and defense.</title>
        <authorList>
            <person name="Fonseca A."/>
        </authorList>
    </citation>
    <scope>NUCLEOTIDE SEQUENCE</scope>
    <source>
        <strain evidence="3">HSG4</strain>
    </source>
</reference>
<evidence type="ECO:0000313" key="4">
    <source>
        <dbReference type="Proteomes" id="UP001171945"/>
    </source>
</evidence>
<gene>
    <name evidence="3" type="ORF">QUF54_07260</name>
</gene>
<evidence type="ECO:0000256" key="1">
    <source>
        <dbReference type="SAM" id="SignalP"/>
    </source>
</evidence>
<feature type="chain" id="PRO_5046038150" evidence="1">
    <location>
        <begin position="33"/>
        <end position="143"/>
    </location>
</feature>
<comment type="caution">
    <text evidence="3">The sequence shown here is derived from an EMBL/GenBank/DDBJ whole genome shotgun (WGS) entry which is preliminary data.</text>
</comment>
<dbReference type="InterPro" id="IPR036073">
    <property type="entry name" value="Desulfoferrodoxin_Fe-bd_dom_sf"/>
</dbReference>
<feature type="domain" description="Desulfoferrodoxin ferrous iron-binding" evidence="2">
    <location>
        <begin position="71"/>
        <end position="138"/>
    </location>
</feature>
<feature type="signal peptide" evidence="1">
    <location>
        <begin position="1"/>
        <end position="32"/>
    </location>
</feature>
<dbReference type="PROSITE" id="PS51318">
    <property type="entry name" value="TAT"/>
    <property type="match status" value="1"/>
</dbReference>
<evidence type="ECO:0000259" key="2">
    <source>
        <dbReference type="Pfam" id="PF01880"/>
    </source>
</evidence>
<sequence length="143" mass="15261">MRNIMTARRNFIKTALTVASGIAIGQASTAFAASNDSSCSTTGIIYTAKNPGKWAGKVGGHAPQVSVDGQKVTITTDHGMSEKHYIVRHTLVSENGKVLGAKTFSPSDDKAVSTFELAEGQKGKLQATSFCNKHDLWLTEFTI</sequence>
<protein>
    <submittedName>
        <fullName evidence="3">Desulfoferrodoxin family protein</fullName>
    </submittedName>
</protein>
<dbReference type="Proteomes" id="UP001171945">
    <property type="component" value="Unassembled WGS sequence"/>
</dbReference>
<proteinExistence type="predicted"/>
<keyword evidence="1" id="KW-0732">Signal</keyword>
<dbReference type="Gene3D" id="2.60.40.730">
    <property type="entry name" value="SOR catalytic domain"/>
    <property type="match status" value="1"/>
</dbReference>
<accession>A0ABT7VU67</accession>
<name>A0ABT7VU67_9GAMM</name>
<evidence type="ECO:0000313" key="3">
    <source>
        <dbReference type="EMBL" id="MDM8563135.1"/>
    </source>
</evidence>
<keyword evidence="4" id="KW-1185">Reference proteome</keyword>
<dbReference type="InterPro" id="IPR006311">
    <property type="entry name" value="TAT_signal"/>
</dbReference>
<organism evidence="3 4">
    <name type="scientific">Candidatus Marithioploca araucensis</name>
    <dbReference type="NCBI Taxonomy" id="70273"/>
    <lineage>
        <taxon>Bacteria</taxon>
        <taxon>Pseudomonadati</taxon>
        <taxon>Pseudomonadota</taxon>
        <taxon>Gammaproteobacteria</taxon>
        <taxon>Thiotrichales</taxon>
        <taxon>Thiotrichaceae</taxon>
        <taxon>Candidatus Marithioploca</taxon>
    </lineage>
</organism>
<dbReference type="SUPFAM" id="SSF49367">
    <property type="entry name" value="Superoxide reductase-like"/>
    <property type="match status" value="1"/>
</dbReference>
<dbReference type="InterPro" id="IPR002742">
    <property type="entry name" value="Desulfoferrodoxin_Fe-bd_dom"/>
</dbReference>
<dbReference type="Pfam" id="PF01880">
    <property type="entry name" value="Desulfoferrodox"/>
    <property type="match status" value="1"/>
</dbReference>